<accession>A0A6A0BBZ1</accession>
<sequence>MLLALAITNILPLLFAIYLIVKKGKRLAGIIWLLLVLIDCFNLIVPHLFLPLTIWNVILGNSLKICLICLSDIQKKTVVRTSNQKGATEDIVFKGSLILNITLGIFVLTMLATFAATFLSAPSQWRTISTNTTDSLPQIDSNQTKQIGYTVDVARAKMNKAFGEVPNASQFELGTVTAQFYQGKPVYIAPVEQNSFFSSLRNHETPGYFMIDAANISASATFVKKNLKYTDHSLFAKNTGFKLFAAAPDKSVRSTTFEIDDKGTPYFVSARGALLAGVRDNQKTREIVVLNAENGHTATYTAKTLPKWVNGVVDAESAAELLQQYGENKYLVNFSKKDKMLVNDNGSDNGVSPVFTSDGNIYYTADFTTPKSKANSILAYGMVDARTNVLSIVKSDEKNKLSLVGLTDSDAAILRAEKLDPSLKLKASNPALFMVENTPVWVLSMTDSADNFHDYVYVNAQNTSVIARGNDAKTALASYMNVLSLAPSSNGNVAGKEEEVTGVVTRFALDNGKVYLMLDVTNMQYQGKVEDFPYLATTEVGDTVTMTANKMTETAVVATITKFENEDLK</sequence>
<evidence type="ECO:0000256" key="1">
    <source>
        <dbReference type="SAM" id="Phobius"/>
    </source>
</evidence>
<feature type="transmembrane region" description="Helical" evidence="1">
    <location>
        <begin position="52"/>
        <end position="70"/>
    </location>
</feature>
<keyword evidence="1" id="KW-1133">Transmembrane helix</keyword>
<evidence type="ECO:0000313" key="2">
    <source>
        <dbReference type="EMBL" id="GFH42356.1"/>
    </source>
</evidence>
<dbReference type="RefSeq" id="WP_172208353.1">
    <property type="nucleotide sequence ID" value="NZ_BLLI01000021.1"/>
</dbReference>
<dbReference type="Proteomes" id="UP000480303">
    <property type="component" value="Unassembled WGS sequence"/>
</dbReference>
<evidence type="ECO:0000313" key="3">
    <source>
        <dbReference type="Proteomes" id="UP000480303"/>
    </source>
</evidence>
<proteinExistence type="predicted"/>
<name>A0A6A0BBZ1_9LACT</name>
<dbReference type="EMBL" id="BLLI01000021">
    <property type="protein sequence ID" value="GFH42356.1"/>
    <property type="molecule type" value="Genomic_DNA"/>
</dbReference>
<reference evidence="2 3" key="1">
    <citation type="submission" date="2020-02" db="EMBL/GenBank/DDBJ databases">
        <title>Draft genome sequence of Lactococcus sp. Hs30E4-3.</title>
        <authorList>
            <person name="Noda S."/>
            <person name="Yuki M."/>
            <person name="Ohkuma M."/>
        </authorList>
    </citation>
    <scope>NUCLEOTIDE SEQUENCE [LARGE SCALE GENOMIC DNA]</scope>
    <source>
        <strain evidence="2 3">Hs30E4-3</strain>
    </source>
</reference>
<keyword evidence="1" id="KW-0472">Membrane</keyword>
<keyword evidence="1" id="KW-0812">Transmembrane</keyword>
<feature type="transmembrane region" description="Helical" evidence="1">
    <location>
        <begin position="28"/>
        <end position="46"/>
    </location>
</feature>
<dbReference type="AlphaFoldDB" id="A0A6A0BBZ1"/>
<protein>
    <submittedName>
        <fullName evidence="2">Uncharacterized protein</fullName>
    </submittedName>
</protein>
<keyword evidence="3" id="KW-1185">Reference proteome</keyword>
<feature type="transmembrane region" description="Helical" evidence="1">
    <location>
        <begin position="91"/>
        <end position="119"/>
    </location>
</feature>
<organism evidence="2 3">
    <name type="scientific">Pseudolactococcus hodotermopsidis</name>
    <dbReference type="NCBI Taxonomy" id="2709157"/>
    <lineage>
        <taxon>Bacteria</taxon>
        <taxon>Bacillati</taxon>
        <taxon>Bacillota</taxon>
        <taxon>Bacilli</taxon>
        <taxon>Lactobacillales</taxon>
        <taxon>Streptococcaceae</taxon>
        <taxon>Pseudolactococcus</taxon>
    </lineage>
</organism>
<gene>
    <name evidence="2" type="ORF">Hs30E_09070</name>
</gene>
<comment type="caution">
    <text evidence="2">The sequence shown here is derived from an EMBL/GenBank/DDBJ whole genome shotgun (WGS) entry which is preliminary data.</text>
</comment>
<feature type="transmembrane region" description="Helical" evidence="1">
    <location>
        <begin position="6"/>
        <end position="21"/>
    </location>
</feature>